<dbReference type="AlphaFoldDB" id="A0A6B0UZM5"/>
<reference evidence="1" key="1">
    <citation type="submission" date="2019-12" db="EMBL/GenBank/DDBJ databases">
        <title>An insight into the sialome of adult female Ixodes ricinus ticks feeding for 6 days.</title>
        <authorList>
            <person name="Perner J."/>
            <person name="Ribeiro J.M.C."/>
        </authorList>
    </citation>
    <scope>NUCLEOTIDE SEQUENCE</scope>
    <source>
        <strain evidence="1">Semi-engorged</strain>
        <tissue evidence="1">Salivary glands</tissue>
    </source>
</reference>
<accession>A0A6B0UZM5</accession>
<keyword evidence="1" id="KW-0540">Nuclease</keyword>
<proteinExistence type="predicted"/>
<protein>
    <submittedName>
        <fullName evidence="1">Putative endonuclease/reverse transcript</fullName>
    </submittedName>
</protein>
<dbReference type="EMBL" id="GIFC01013297">
    <property type="protein sequence ID" value="MXU95380.1"/>
    <property type="molecule type" value="Transcribed_RNA"/>
</dbReference>
<dbReference type="GO" id="GO:0004519">
    <property type="term" value="F:endonuclease activity"/>
    <property type="evidence" value="ECO:0007669"/>
    <property type="project" value="UniProtKB-KW"/>
</dbReference>
<sequence length="185" mass="20788">MRGIMAKARRSLGFVTHVTCGMPPSTFRHHYTGLVLPHIEFCSPVWSPFPKSLEQALESVQHRAAYTLYRRSVPRSALSPYRDISTTALLQGANWHSLAHRRDVASTRLLCKLMGTSMKPSDSPRFSARTGKIQPLLARTLRHLESCLLRAARNWCSLPPELTVDIPVDPEDIRALCRQASSVFP</sequence>
<keyword evidence="1" id="KW-0378">Hydrolase</keyword>
<name>A0A6B0UZM5_IXORI</name>
<organism evidence="1">
    <name type="scientific">Ixodes ricinus</name>
    <name type="common">Common tick</name>
    <name type="synonym">Acarus ricinus</name>
    <dbReference type="NCBI Taxonomy" id="34613"/>
    <lineage>
        <taxon>Eukaryota</taxon>
        <taxon>Metazoa</taxon>
        <taxon>Ecdysozoa</taxon>
        <taxon>Arthropoda</taxon>
        <taxon>Chelicerata</taxon>
        <taxon>Arachnida</taxon>
        <taxon>Acari</taxon>
        <taxon>Parasitiformes</taxon>
        <taxon>Ixodida</taxon>
        <taxon>Ixodoidea</taxon>
        <taxon>Ixodidae</taxon>
        <taxon>Ixodinae</taxon>
        <taxon>Ixodes</taxon>
    </lineage>
</organism>
<evidence type="ECO:0000313" key="1">
    <source>
        <dbReference type="EMBL" id="MXU95380.1"/>
    </source>
</evidence>
<keyword evidence="1" id="KW-0255">Endonuclease</keyword>